<reference evidence="2 3" key="1">
    <citation type="journal article" date="2020" name="Microorganisms">
        <title>Osmotic Adaptation and Compatible Solute Biosynthesis of Phototrophic Bacteria as Revealed from Genome Analyses.</title>
        <authorList>
            <person name="Imhoff J.F."/>
            <person name="Rahn T."/>
            <person name="Kunzel S."/>
            <person name="Keller A."/>
            <person name="Neulinger S.C."/>
        </authorList>
    </citation>
    <scope>NUCLEOTIDE SEQUENCE [LARGE SCALE GENOMIC DNA]</scope>
    <source>
        <strain evidence="2 3">DSM 21303</strain>
    </source>
</reference>
<keyword evidence="3" id="KW-1185">Reference proteome</keyword>
<feature type="compositionally biased region" description="Basic and acidic residues" evidence="1">
    <location>
        <begin position="186"/>
        <end position="197"/>
    </location>
</feature>
<feature type="compositionally biased region" description="Pro residues" evidence="1">
    <location>
        <begin position="103"/>
        <end position="125"/>
    </location>
</feature>
<evidence type="ECO:0000256" key="1">
    <source>
        <dbReference type="SAM" id="MobiDB-lite"/>
    </source>
</evidence>
<dbReference type="AlphaFoldDB" id="A0A9X1BA52"/>
<proteinExistence type="predicted"/>
<evidence type="ECO:0000313" key="2">
    <source>
        <dbReference type="EMBL" id="MBK1645711.1"/>
    </source>
</evidence>
<dbReference type="EMBL" id="NRSD01000015">
    <property type="protein sequence ID" value="MBK1645711.1"/>
    <property type="molecule type" value="Genomic_DNA"/>
</dbReference>
<protein>
    <submittedName>
        <fullName evidence="2">Uncharacterized protein</fullName>
    </submittedName>
</protein>
<feature type="compositionally biased region" description="Basic and acidic residues" evidence="1">
    <location>
        <begin position="162"/>
        <end position="172"/>
    </location>
</feature>
<feature type="compositionally biased region" description="Basic and acidic residues" evidence="1">
    <location>
        <begin position="59"/>
        <end position="68"/>
    </location>
</feature>
<dbReference type="Proteomes" id="UP001138802">
    <property type="component" value="Unassembled WGS sequence"/>
</dbReference>
<gene>
    <name evidence="2" type="ORF">CKO25_13840</name>
</gene>
<accession>A0A9X1BA52</accession>
<feature type="compositionally biased region" description="Basic and acidic residues" evidence="1">
    <location>
        <begin position="207"/>
        <end position="217"/>
    </location>
</feature>
<comment type="caution">
    <text evidence="2">The sequence shown here is derived from an EMBL/GenBank/DDBJ whole genome shotgun (WGS) entry which is preliminary data.</text>
</comment>
<feature type="compositionally biased region" description="Pro residues" evidence="1">
    <location>
        <begin position="218"/>
        <end position="235"/>
    </location>
</feature>
<name>A0A9X1BA52_9GAMM</name>
<organism evidence="2 3">
    <name type="scientific">Thiocapsa imhoffii</name>
    <dbReference type="NCBI Taxonomy" id="382777"/>
    <lineage>
        <taxon>Bacteria</taxon>
        <taxon>Pseudomonadati</taxon>
        <taxon>Pseudomonadota</taxon>
        <taxon>Gammaproteobacteria</taxon>
        <taxon>Chromatiales</taxon>
        <taxon>Chromatiaceae</taxon>
        <taxon>Thiocapsa</taxon>
    </lineage>
</organism>
<sequence>MNQRLVLVLFFGSLFLAIFVVTTVIQLTLVVPARERISVGETAAPRPATVSPASPPLGRDWEAERRAPETWGARPPAPTAPGWTDPSRGEPRRPDPAPVWQDPSPPFWSQPAPPTRPDPSGPTPGPDAFRPFGAPDATRPAEPTRRVEQGDVDAWWTPEAPLRFRPDKRFEGGVDPAPETPAYRFRPLDPPRTRTDSGRPPQGAAPRRGEWRGRPDEPPPVTPFPSPWGTFPPGPAPFWLDRYPSVLTDEATLPT</sequence>
<evidence type="ECO:0000313" key="3">
    <source>
        <dbReference type="Proteomes" id="UP001138802"/>
    </source>
</evidence>
<dbReference type="RefSeq" id="WP_200388524.1">
    <property type="nucleotide sequence ID" value="NZ_NRSD01000015.1"/>
</dbReference>
<feature type="region of interest" description="Disordered" evidence="1">
    <location>
        <begin position="44"/>
        <end position="235"/>
    </location>
</feature>